<accession>A0A0H5R3R6</accession>
<feature type="non-terminal residue" evidence="1">
    <location>
        <position position="122"/>
    </location>
</feature>
<dbReference type="EMBL" id="HACM01008104">
    <property type="protein sequence ID" value="CRZ08546.1"/>
    <property type="molecule type" value="Transcribed_RNA"/>
</dbReference>
<protein>
    <submittedName>
        <fullName evidence="1">Uncharacterized protein</fullName>
    </submittedName>
</protein>
<evidence type="ECO:0000313" key="1">
    <source>
        <dbReference type="EMBL" id="CRZ08546.1"/>
    </source>
</evidence>
<proteinExistence type="predicted"/>
<organism evidence="1">
    <name type="scientific">Spongospora subterranea</name>
    <dbReference type="NCBI Taxonomy" id="70186"/>
    <lineage>
        <taxon>Eukaryota</taxon>
        <taxon>Sar</taxon>
        <taxon>Rhizaria</taxon>
        <taxon>Endomyxa</taxon>
        <taxon>Phytomyxea</taxon>
        <taxon>Plasmodiophorida</taxon>
        <taxon>Plasmodiophoridae</taxon>
        <taxon>Spongospora</taxon>
    </lineage>
</organism>
<reference evidence="1" key="1">
    <citation type="submission" date="2015-04" db="EMBL/GenBank/DDBJ databases">
        <title>The genome sequence of the plant pathogenic Rhizarian Plasmodiophora brassicae reveals insights in its biotrophic life cycle and the origin of chitin synthesis.</title>
        <authorList>
            <person name="Schwelm A."/>
            <person name="Fogelqvist J."/>
            <person name="Knaust A."/>
            <person name="Julke S."/>
            <person name="Lilja T."/>
            <person name="Dhandapani V."/>
            <person name="Bonilla-Rosso G."/>
            <person name="Karlsson M."/>
            <person name="Shevchenko A."/>
            <person name="Choi S.R."/>
            <person name="Kim H.G."/>
            <person name="Park J.Y."/>
            <person name="Lim Y.P."/>
            <person name="Ludwig-Muller J."/>
            <person name="Dixelius C."/>
        </authorList>
    </citation>
    <scope>NUCLEOTIDE SEQUENCE</scope>
    <source>
        <tissue evidence="1">Potato root galls</tissue>
    </source>
</reference>
<sequence>MVSNKIVSEDCKRFLFFCIMIIDANWLQEISDFHLKFSWVGHFFARNRNIDVCYSSINKRFYDHIFVLRLLLTLRLVFHSSIRSSSFLVTPLPAFLLASRSSLCSSSVLLNLLSALPRHSSP</sequence>
<name>A0A0H5R3R6_9EUKA</name>
<dbReference type="AlphaFoldDB" id="A0A0H5R3R6"/>